<evidence type="ECO:0000313" key="3">
    <source>
        <dbReference type="Proteomes" id="UP000472262"/>
    </source>
</evidence>
<reference evidence="2" key="2">
    <citation type="submission" date="2025-09" db="UniProtKB">
        <authorList>
            <consortium name="Ensembl"/>
        </authorList>
    </citation>
    <scope>IDENTIFICATION</scope>
</reference>
<accession>A0A672MH10</accession>
<proteinExistence type="predicted"/>
<feature type="transmembrane region" description="Helical" evidence="1">
    <location>
        <begin position="148"/>
        <end position="170"/>
    </location>
</feature>
<dbReference type="Proteomes" id="UP000472262">
    <property type="component" value="Unassembled WGS sequence"/>
</dbReference>
<dbReference type="AlphaFoldDB" id="A0A672MH10"/>
<name>A0A672MH10_SINGR</name>
<feature type="transmembrane region" description="Helical" evidence="1">
    <location>
        <begin position="118"/>
        <end position="142"/>
    </location>
</feature>
<protein>
    <submittedName>
        <fullName evidence="2">Uncharacterized protein</fullName>
    </submittedName>
</protein>
<dbReference type="InParanoid" id="A0A672MH10"/>
<keyword evidence="1" id="KW-0472">Membrane</keyword>
<keyword evidence="1" id="KW-0812">Transmembrane</keyword>
<sequence length="182" mass="20329">MALINLFSLRREGPRSSLSLLDYTLLTVGSLFTVGVAEEECDTVSMPVMVATEFSQPQAPRHSRVLITSPVIQPTREMAPTPELKPPLIFISQVTSQMIFMSQVMSPLIFMSQVMSPLIFMSQVMSPLIFMSQVMSPLIFMSQVMSPLIFMSQVMSPLIFMSQVMSPLIFMSQSHVMSLLIV</sequence>
<evidence type="ECO:0000256" key="1">
    <source>
        <dbReference type="SAM" id="Phobius"/>
    </source>
</evidence>
<keyword evidence="1" id="KW-1133">Transmembrane helix</keyword>
<evidence type="ECO:0000313" key="2">
    <source>
        <dbReference type="Ensembl" id="ENSSGRP00000034609.1"/>
    </source>
</evidence>
<reference evidence="2" key="1">
    <citation type="submission" date="2025-08" db="UniProtKB">
        <authorList>
            <consortium name="Ensembl"/>
        </authorList>
    </citation>
    <scope>IDENTIFICATION</scope>
</reference>
<dbReference type="Ensembl" id="ENSSGRT00000037149.1">
    <property type="protein sequence ID" value="ENSSGRP00000034609.1"/>
    <property type="gene ID" value="ENSSGRG00000019184.1"/>
</dbReference>
<keyword evidence="3" id="KW-1185">Reference proteome</keyword>
<organism evidence="2 3">
    <name type="scientific">Sinocyclocheilus grahami</name>
    <name type="common">Dianchi golden-line fish</name>
    <name type="synonym">Barbus grahami</name>
    <dbReference type="NCBI Taxonomy" id="75366"/>
    <lineage>
        <taxon>Eukaryota</taxon>
        <taxon>Metazoa</taxon>
        <taxon>Chordata</taxon>
        <taxon>Craniata</taxon>
        <taxon>Vertebrata</taxon>
        <taxon>Euteleostomi</taxon>
        <taxon>Actinopterygii</taxon>
        <taxon>Neopterygii</taxon>
        <taxon>Teleostei</taxon>
        <taxon>Ostariophysi</taxon>
        <taxon>Cypriniformes</taxon>
        <taxon>Cyprinidae</taxon>
        <taxon>Cyprininae</taxon>
        <taxon>Sinocyclocheilus</taxon>
    </lineage>
</organism>